<feature type="transmembrane region" description="Helical" evidence="1">
    <location>
        <begin position="129"/>
        <end position="147"/>
    </location>
</feature>
<protein>
    <submittedName>
        <fullName evidence="2">Uncharacterized protein</fullName>
    </submittedName>
</protein>
<keyword evidence="3" id="KW-1185">Reference proteome</keyword>
<organism evidence="2 3">
    <name type="scientific">Bartonella australis (strain Aust/NH1)</name>
    <dbReference type="NCBI Taxonomy" id="1094489"/>
    <lineage>
        <taxon>Bacteria</taxon>
        <taxon>Pseudomonadati</taxon>
        <taxon>Pseudomonadota</taxon>
        <taxon>Alphaproteobacteria</taxon>
        <taxon>Hyphomicrobiales</taxon>
        <taxon>Bartonellaceae</taxon>
        <taxon>Bartonella</taxon>
    </lineage>
</organism>
<reference evidence="2 3" key="1">
    <citation type="journal article" date="2013" name="PLoS Genet.">
        <title>A gene transfer agent and a dynamic repertoire of secretion systems hold the keys to the explosive radiation of the emerging pathogen Bartonella.</title>
        <authorList>
            <person name="Guy L."/>
            <person name="Nystedt B."/>
            <person name="Toft C."/>
            <person name="Zaremba-Niedzwiedzka K."/>
            <person name="Berglund E.C."/>
            <person name="Granberg F."/>
            <person name="Naslund K."/>
            <person name="Eriksson A.S."/>
            <person name="Andersson S.G."/>
        </authorList>
    </citation>
    <scope>NUCLEOTIDE SEQUENCE [LARGE SCALE GENOMIC DNA]</scope>
    <source>
        <strain evidence="2 3">Aust/NH1</strain>
    </source>
</reference>
<dbReference type="AlphaFoldDB" id="M1PBY4"/>
<dbReference type="OrthoDB" id="7926956at2"/>
<feature type="transmembrane region" description="Helical" evidence="1">
    <location>
        <begin position="76"/>
        <end position="102"/>
    </location>
</feature>
<dbReference type="PATRIC" id="fig|1094489.3.peg.315"/>
<sequence>MKKSHKIISRFILLTSIFAAFFFKAQMTDTTVQTLVMFFFTTLIFYMISIAILYKSSYLKSVHKYVDKKLQKRGTYILKSYLLTSGRLSIFSITSITLFTAFATKDTSGVLNTKIPSLTVPLTNTALDLNLLLSSGLFGSAALNIFYMRLLMNAIINGMVEEAKGKAA</sequence>
<name>M1PBY4_BARAA</name>
<dbReference type="HOGENOM" id="CLU_1583306_0_0_5"/>
<keyword evidence="1" id="KW-1133">Transmembrane helix</keyword>
<gene>
    <name evidence="2" type="ordered locus">BAnh1_02590</name>
</gene>
<dbReference type="RefSeq" id="WP_015397655.1">
    <property type="nucleotide sequence ID" value="NC_020300.1"/>
</dbReference>
<accession>M1PBY4</accession>
<keyword evidence="1" id="KW-0472">Membrane</keyword>
<evidence type="ECO:0000313" key="2">
    <source>
        <dbReference type="EMBL" id="AGF74146.1"/>
    </source>
</evidence>
<evidence type="ECO:0000313" key="3">
    <source>
        <dbReference type="Proteomes" id="UP000011729"/>
    </source>
</evidence>
<feature type="transmembrane region" description="Helical" evidence="1">
    <location>
        <begin position="37"/>
        <end position="55"/>
    </location>
</feature>
<proteinExistence type="predicted"/>
<evidence type="ECO:0000256" key="1">
    <source>
        <dbReference type="SAM" id="Phobius"/>
    </source>
</evidence>
<dbReference type="Proteomes" id="UP000011729">
    <property type="component" value="Chromosome"/>
</dbReference>
<dbReference type="EMBL" id="CP003123">
    <property type="protein sequence ID" value="AGF74146.1"/>
    <property type="molecule type" value="Genomic_DNA"/>
</dbReference>
<keyword evidence="1" id="KW-0812">Transmembrane</keyword>
<dbReference type="KEGG" id="baus:BAnh1_02590"/>